<gene>
    <name evidence="1" type="ORF">Syun_007060</name>
</gene>
<evidence type="ECO:0000313" key="1">
    <source>
        <dbReference type="EMBL" id="KAK9160719.1"/>
    </source>
</evidence>
<dbReference type="GO" id="GO:0003684">
    <property type="term" value="F:damaged DNA binding"/>
    <property type="evidence" value="ECO:0007669"/>
    <property type="project" value="TreeGrafter"/>
</dbReference>
<dbReference type="GO" id="GO:0006303">
    <property type="term" value="P:double-strand break repair via nonhomologous end joining"/>
    <property type="evidence" value="ECO:0007669"/>
    <property type="project" value="TreeGrafter"/>
</dbReference>
<protein>
    <submittedName>
        <fullName evidence="1">Uncharacterized protein</fullName>
    </submittedName>
</protein>
<dbReference type="InterPro" id="IPR036866">
    <property type="entry name" value="RibonucZ/Hydroxyglut_hydro"/>
</dbReference>
<accession>A0AAP0PZY7</accession>
<evidence type="ECO:0000313" key="2">
    <source>
        <dbReference type="Proteomes" id="UP001420932"/>
    </source>
</evidence>
<dbReference type="EMBL" id="JBBNAF010000003">
    <property type="protein sequence ID" value="KAK9160719.1"/>
    <property type="molecule type" value="Genomic_DNA"/>
</dbReference>
<comment type="caution">
    <text evidence="1">The sequence shown here is derived from an EMBL/GenBank/DDBJ whole genome shotgun (WGS) entry which is preliminary data.</text>
</comment>
<dbReference type="Proteomes" id="UP001420932">
    <property type="component" value="Unassembled WGS sequence"/>
</dbReference>
<organism evidence="1 2">
    <name type="scientific">Stephania yunnanensis</name>
    <dbReference type="NCBI Taxonomy" id="152371"/>
    <lineage>
        <taxon>Eukaryota</taxon>
        <taxon>Viridiplantae</taxon>
        <taxon>Streptophyta</taxon>
        <taxon>Embryophyta</taxon>
        <taxon>Tracheophyta</taxon>
        <taxon>Spermatophyta</taxon>
        <taxon>Magnoliopsida</taxon>
        <taxon>Ranunculales</taxon>
        <taxon>Menispermaceae</taxon>
        <taxon>Menispermoideae</taxon>
        <taxon>Cissampelideae</taxon>
        <taxon>Stephania</taxon>
    </lineage>
</organism>
<proteinExistence type="predicted"/>
<dbReference type="PANTHER" id="PTHR23240">
    <property type="entry name" value="DNA CROSS-LINK REPAIR PROTEIN PSO2/SNM1-RELATED"/>
    <property type="match status" value="1"/>
</dbReference>
<dbReference type="PANTHER" id="PTHR23240:SF36">
    <property type="entry name" value="DNA CROSS-LINK REPAIR PROTEIN SNM1"/>
    <property type="match status" value="1"/>
</dbReference>
<name>A0AAP0PZY7_9MAGN</name>
<dbReference type="GO" id="GO:0036297">
    <property type="term" value="P:interstrand cross-link repair"/>
    <property type="evidence" value="ECO:0007669"/>
    <property type="project" value="TreeGrafter"/>
</dbReference>
<dbReference type="SUPFAM" id="SSF56281">
    <property type="entry name" value="Metallo-hydrolase/oxidoreductase"/>
    <property type="match status" value="1"/>
</dbReference>
<keyword evidence="2" id="KW-1185">Reference proteome</keyword>
<dbReference type="AlphaFoldDB" id="A0AAP0PZY7"/>
<reference evidence="1 2" key="1">
    <citation type="submission" date="2024-01" db="EMBL/GenBank/DDBJ databases">
        <title>Genome assemblies of Stephania.</title>
        <authorList>
            <person name="Yang L."/>
        </authorList>
    </citation>
    <scope>NUCLEOTIDE SEQUENCE [LARGE SCALE GENOMIC DNA]</scope>
    <source>
        <strain evidence="1">YNDBR</strain>
        <tissue evidence="1">Leaf</tissue>
    </source>
</reference>
<dbReference type="GO" id="GO:0035312">
    <property type="term" value="F:5'-3' DNA exonuclease activity"/>
    <property type="evidence" value="ECO:0007669"/>
    <property type="project" value="TreeGrafter"/>
</dbReference>
<dbReference type="Gene3D" id="3.60.15.10">
    <property type="entry name" value="Ribonuclease Z/Hydroxyacylglutathione hydrolase-like"/>
    <property type="match status" value="1"/>
</dbReference>
<sequence>MARQADAFIALPVSVANPSLLRYSDETYVISDGISPCIYIRPLELDNAYVIEGVNVVLLEANHCPGATLILFHLADGRCYLHTGDFRASKMMRSHPLLAK</sequence>